<feature type="compositionally biased region" description="Basic residues" evidence="4">
    <location>
        <begin position="1"/>
        <end position="10"/>
    </location>
</feature>
<feature type="domain" description="RNA 2-O ribose methyltransferase substrate binding" evidence="5">
    <location>
        <begin position="82"/>
        <end position="158"/>
    </location>
</feature>
<dbReference type="Pfam" id="PF08032">
    <property type="entry name" value="SpoU_sub_bind"/>
    <property type="match status" value="1"/>
</dbReference>
<reference evidence="7" key="1">
    <citation type="submission" date="2016-10" db="EMBL/GenBank/DDBJ databases">
        <authorList>
            <person name="Varghese N."/>
        </authorList>
    </citation>
    <scope>NUCLEOTIDE SEQUENCE [LARGE SCALE GENOMIC DNA]</scope>
    <source>
        <strain evidence="7">DSM 24868</strain>
    </source>
</reference>
<dbReference type="GO" id="GO:0005829">
    <property type="term" value="C:cytosol"/>
    <property type="evidence" value="ECO:0007669"/>
    <property type="project" value="TreeGrafter"/>
</dbReference>
<evidence type="ECO:0000256" key="1">
    <source>
        <dbReference type="ARBA" id="ARBA00007228"/>
    </source>
</evidence>
<dbReference type="RefSeq" id="WP_042213683.1">
    <property type="nucleotide sequence ID" value="NZ_BBLU01000004.1"/>
</dbReference>
<dbReference type="Gene3D" id="3.30.1330.30">
    <property type="match status" value="1"/>
</dbReference>
<name>A0A1H6YMU1_9MICO</name>
<evidence type="ECO:0000256" key="2">
    <source>
        <dbReference type="ARBA" id="ARBA00022603"/>
    </source>
</evidence>
<evidence type="ECO:0000313" key="7">
    <source>
        <dbReference type="Proteomes" id="UP000183315"/>
    </source>
</evidence>
<accession>A0A1H6YMU1</accession>
<dbReference type="STRING" id="1043493.SAMN05421637_1658"/>
<dbReference type="SUPFAM" id="SSF55315">
    <property type="entry name" value="L30e-like"/>
    <property type="match status" value="1"/>
</dbReference>
<sequence>MAGNSKRRGATRNAGSKKGAQVGTGGHGRKSLEGKGPTPKAEDRPNHKAYKAKVRAEKEAAKRPQTAGRTTPRDRTSRASDLVVGRNSVLEALREGMKATMLSVFNRIDADDRITEIVSLAVEQGITVREVTKATLDALADGSPHQGVALEVPPYEYADPKDLLEAPSPVRIMALDGIQDPRNLGAIVRSAAAFGASGVLIPERRAAGMTVAAWKVSAGAASRLPVARATNVVRTLEEYKKQGLFVLGLAGDGEVDLHESNLLDGPLVIVVGAEGEGLSRLVREACDQVVSIPIAATTESLNASVAASLALYEASKAAARA</sequence>
<dbReference type="PANTHER" id="PTHR46429:SF1">
    <property type="entry name" value="23S RRNA (GUANOSINE-2'-O-)-METHYLTRANSFERASE RLMB"/>
    <property type="match status" value="1"/>
</dbReference>
<dbReference type="PANTHER" id="PTHR46429">
    <property type="entry name" value="23S RRNA (GUANOSINE-2'-O-)-METHYLTRANSFERASE RLMB"/>
    <property type="match status" value="1"/>
</dbReference>
<dbReference type="OrthoDB" id="9785673at2"/>
<dbReference type="InterPro" id="IPR029028">
    <property type="entry name" value="Alpha/beta_knot_MTases"/>
</dbReference>
<dbReference type="GO" id="GO:0003723">
    <property type="term" value="F:RNA binding"/>
    <property type="evidence" value="ECO:0007669"/>
    <property type="project" value="InterPro"/>
</dbReference>
<dbReference type="InterPro" id="IPR013123">
    <property type="entry name" value="SpoU_subst-bd"/>
</dbReference>
<dbReference type="GO" id="GO:0006396">
    <property type="term" value="P:RNA processing"/>
    <property type="evidence" value="ECO:0007669"/>
    <property type="project" value="InterPro"/>
</dbReference>
<proteinExistence type="inferred from homology"/>
<organism evidence="6 7">
    <name type="scientific">Demequina mangrovi</name>
    <dbReference type="NCBI Taxonomy" id="1043493"/>
    <lineage>
        <taxon>Bacteria</taxon>
        <taxon>Bacillati</taxon>
        <taxon>Actinomycetota</taxon>
        <taxon>Actinomycetes</taxon>
        <taxon>Micrococcales</taxon>
        <taxon>Demequinaceae</taxon>
        <taxon>Demequina</taxon>
    </lineage>
</organism>
<dbReference type="GO" id="GO:0032259">
    <property type="term" value="P:methylation"/>
    <property type="evidence" value="ECO:0007669"/>
    <property type="project" value="UniProtKB-KW"/>
</dbReference>
<dbReference type="InterPro" id="IPR001537">
    <property type="entry name" value="SpoU_MeTrfase"/>
</dbReference>
<protein>
    <submittedName>
        <fullName evidence="6">23S rRNA (Guanosine2251-2'-O)-methyltransferase</fullName>
    </submittedName>
</protein>
<gene>
    <name evidence="6" type="ORF">SAMN05421637_1658</name>
</gene>
<dbReference type="Proteomes" id="UP000183315">
    <property type="component" value="Unassembled WGS sequence"/>
</dbReference>
<dbReference type="NCBIfam" id="TIGR00186">
    <property type="entry name" value="rRNA_methyl_3"/>
    <property type="match status" value="1"/>
</dbReference>
<evidence type="ECO:0000259" key="5">
    <source>
        <dbReference type="SMART" id="SM00967"/>
    </source>
</evidence>
<dbReference type="InterPro" id="IPR004441">
    <property type="entry name" value="rRNA_MeTrfase_TrmH"/>
</dbReference>
<keyword evidence="2 6" id="KW-0489">Methyltransferase</keyword>
<keyword evidence="3 6" id="KW-0808">Transferase</keyword>
<dbReference type="EMBL" id="FNZI01000003">
    <property type="protein sequence ID" value="SEJ38570.1"/>
    <property type="molecule type" value="Genomic_DNA"/>
</dbReference>
<evidence type="ECO:0000313" key="6">
    <source>
        <dbReference type="EMBL" id="SEJ38570.1"/>
    </source>
</evidence>
<evidence type="ECO:0000256" key="3">
    <source>
        <dbReference type="ARBA" id="ARBA00022679"/>
    </source>
</evidence>
<keyword evidence="7" id="KW-1185">Reference proteome</keyword>
<dbReference type="GO" id="GO:0008173">
    <property type="term" value="F:RNA methyltransferase activity"/>
    <property type="evidence" value="ECO:0007669"/>
    <property type="project" value="InterPro"/>
</dbReference>
<dbReference type="Pfam" id="PF00588">
    <property type="entry name" value="SpoU_methylase"/>
    <property type="match status" value="1"/>
</dbReference>
<dbReference type="AlphaFoldDB" id="A0A1H6YMU1"/>
<dbReference type="SUPFAM" id="SSF75217">
    <property type="entry name" value="alpha/beta knot"/>
    <property type="match status" value="1"/>
</dbReference>
<dbReference type="eggNOG" id="COG0566">
    <property type="taxonomic scope" value="Bacteria"/>
</dbReference>
<comment type="similarity">
    <text evidence="1">Belongs to the class IV-like SAM-binding methyltransferase superfamily. RNA methyltransferase TrmH family.</text>
</comment>
<dbReference type="InterPro" id="IPR029064">
    <property type="entry name" value="Ribosomal_eL30-like_sf"/>
</dbReference>
<dbReference type="SMART" id="SM00967">
    <property type="entry name" value="SpoU_sub_bind"/>
    <property type="match status" value="1"/>
</dbReference>
<dbReference type="CDD" id="cd18103">
    <property type="entry name" value="SpoU-like_RlmB"/>
    <property type="match status" value="1"/>
</dbReference>
<dbReference type="InterPro" id="IPR029026">
    <property type="entry name" value="tRNA_m1G_MTases_N"/>
</dbReference>
<dbReference type="Gene3D" id="3.40.1280.10">
    <property type="match status" value="1"/>
</dbReference>
<feature type="region of interest" description="Disordered" evidence="4">
    <location>
        <begin position="1"/>
        <end position="80"/>
    </location>
</feature>
<evidence type="ECO:0000256" key="4">
    <source>
        <dbReference type="SAM" id="MobiDB-lite"/>
    </source>
</evidence>